<comment type="caution">
    <text evidence="2">The sequence shown here is derived from an EMBL/GenBank/DDBJ whole genome shotgun (WGS) entry which is preliminary data.</text>
</comment>
<keyword evidence="3" id="KW-1185">Reference proteome</keyword>
<protein>
    <submittedName>
        <fullName evidence="2">Uncharacterized protein</fullName>
    </submittedName>
</protein>
<gene>
    <name evidence="2" type="ORF">KMAL_30810</name>
</gene>
<evidence type="ECO:0000313" key="3">
    <source>
        <dbReference type="Proteomes" id="UP000237344"/>
    </source>
</evidence>
<dbReference type="Proteomes" id="UP000237344">
    <property type="component" value="Unassembled WGS sequence"/>
</dbReference>
<accession>A0A2S3VXG1</accession>
<evidence type="ECO:0000313" key="2">
    <source>
        <dbReference type="EMBL" id="POF61291.1"/>
    </source>
</evidence>
<feature type="compositionally biased region" description="Gly residues" evidence="1">
    <location>
        <begin position="57"/>
        <end position="71"/>
    </location>
</feature>
<reference evidence="2 3" key="1">
    <citation type="submission" date="2018-01" db="EMBL/GenBank/DDBJ databases">
        <title>Draft Genome Sequence of Komagataeibacter maltaceti LMG 1529, a Vinegar Producing Acetic Acid Bacterium Isolated from Malt Vinegar Brewery Acetifiers.</title>
        <authorList>
            <person name="Zhang Q."/>
            <person name="Hollensteiner J."/>
            <person name="Poehlein A."/>
            <person name="Daniel R."/>
        </authorList>
    </citation>
    <scope>NUCLEOTIDE SEQUENCE [LARGE SCALE GENOMIC DNA]</scope>
    <source>
        <strain evidence="2 3">LMG 1529</strain>
    </source>
</reference>
<dbReference type="EMBL" id="POTC01000085">
    <property type="protein sequence ID" value="POF61291.1"/>
    <property type="molecule type" value="Genomic_DNA"/>
</dbReference>
<feature type="region of interest" description="Disordered" evidence="1">
    <location>
        <begin position="54"/>
        <end position="80"/>
    </location>
</feature>
<evidence type="ECO:0000256" key="1">
    <source>
        <dbReference type="SAM" id="MobiDB-lite"/>
    </source>
</evidence>
<sequence length="408" mass="44327">MCDHGAGAGLAGHGHDAIMFHAPQERGRLLRRDAHVPFQQRLARAVMHDAQGEGRGVRIGAGGDRTGGARSGGRRGGGRRVVAPQEARDAGIGAIGAGGGGTARGGMQHLYQCRALLQRGDVAIGSHPVGVAEPDDQRQGKLPVHVADQIGMIEGDPVGVGAAPVAGQFDAHGVIVRDILSVLLIQPFTVEGKLPLVRTAGDQADRPARRHAAVYKVVHDVVHDRWLRGACLCGGPQREREIEFLQQGLEIGRSLLQQEVPAPVCNTVEVVGRLEIRKIQVDCVFPRQLEHQVYELLIRQGILPREDAVEEAVAIDVHGQLRRPVDQRMNQQAFLSLLFLRATENRRHQICPSVEKTACGTACPCRVAMRDAPRIRPWRAAARRTAFPCNHARWRDPRSAARRRAGGN</sequence>
<dbReference type="AlphaFoldDB" id="A0A2S3VXG1"/>
<proteinExistence type="predicted"/>
<organism evidence="2 3">
    <name type="scientific">Novacetimonas maltaceti</name>
    <dbReference type="NCBI Taxonomy" id="1203393"/>
    <lineage>
        <taxon>Bacteria</taxon>
        <taxon>Pseudomonadati</taxon>
        <taxon>Pseudomonadota</taxon>
        <taxon>Alphaproteobacteria</taxon>
        <taxon>Acetobacterales</taxon>
        <taxon>Acetobacteraceae</taxon>
        <taxon>Novacetimonas</taxon>
    </lineage>
</organism>
<name>A0A2S3VXG1_9PROT</name>